<name>A0ABS3L9K5_9ENTE</name>
<protein>
    <submittedName>
        <fullName evidence="1">Uncharacterized protein</fullName>
    </submittedName>
</protein>
<dbReference type="EMBL" id="JAFREM010000014">
    <property type="protein sequence ID" value="MBO1306312.1"/>
    <property type="molecule type" value="Genomic_DNA"/>
</dbReference>
<dbReference type="Proteomes" id="UP000664601">
    <property type="component" value="Unassembled WGS sequence"/>
</dbReference>
<dbReference type="Pfam" id="PF18780">
    <property type="entry name" value="HNH_repeat"/>
    <property type="match status" value="17"/>
</dbReference>
<organism evidence="1 2">
    <name type="scientific">Candidatus Enterococcus moelleringii</name>
    <dbReference type="NCBI Taxonomy" id="2815325"/>
    <lineage>
        <taxon>Bacteria</taxon>
        <taxon>Bacillati</taxon>
        <taxon>Bacillota</taxon>
        <taxon>Bacilli</taxon>
        <taxon>Lactobacillales</taxon>
        <taxon>Enterococcaceae</taxon>
        <taxon>Enterococcus</taxon>
    </lineage>
</organism>
<accession>A0ABS3L9K5</accession>
<evidence type="ECO:0000313" key="2">
    <source>
        <dbReference type="Proteomes" id="UP000664601"/>
    </source>
</evidence>
<comment type="caution">
    <text evidence="1">The sequence shown here is derived from an EMBL/GenBank/DDBJ whole genome shotgun (WGS) entry which is preliminary data.</text>
</comment>
<gene>
    <name evidence="1" type="ORF">JZO70_09080</name>
</gene>
<evidence type="ECO:0000313" key="1">
    <source>
        <dbReference type="EMBL" id="MBO1306312.1"/>
    </source>
</evidence>
<dbReference type="InterPro" id="IPR041025">
    <property type="entry name" value="HNH_repeat"/>
</dbReference>
<dbReference type="RefSeq" id="WP_207673244.1">
    <property type="nucleotide sequence ID" value="NZ_JAFREM010000014.1"/>
</dbReference>
<proteinExistence type="predicted"/>
<sequence>MDKEKLKGRVYLSPVISADELVEMINKRAAELGRVPEKEEFEFAQVVKIKYGSWRRCLSIIELDPKYSLSDEELLELVQAKAAEIGRTPERTEFEYGSLIRPRFGSWKKFVLQAGLEPPIPKPKITNEELIEQVQKQAAELGRTPTAPEFKNRKTAQKRFGSWNNFILSAGLKTNDRKLKITNEEFIERVQKQAQELGRTPLRSEFEKGDVAASRFGNWTNFLRSAGLEPKNPRLSNEELIARVQARAAELGRTPLKTEFFHNEAAINRFGSWANFLQSASLEHEGQYMSKKELVKRLKEQKAELGRTPHKAEFKHSSTADKRFGSWKAFLSYAGLGPKRLRNETLIKRVQEKAEQLGRSPKMKEFPLYRQAIKRFGSWTNFLETAGLEVRKVNRISNEELVAAIHEKVAELGRTPTQQEFDYGTLASSRYGTWYEFIKSVGLEPVRARNVFTNEELIEMVQQQAAELGYTPNGPEFKFGSMASQRFGSWAKFVESAGLEVRRTKNVMKNEELIELVHVIAEDLGRTPVREEFPYTSLTITRFGSWTKFLESAGLEQYTAKNRMKNEELIELVQARATELGHAPTKDEFAYTALAKTRYGTWNNFIESAGLEPNNPRYNLSETQLMELIQAQAKKLRRTPFRKEFKYSTYAVKKFGSWDEFIESAGLEKRKAMSGLSDKRLLRLVRAQAKDEGRVPTKRSFPYGAMAASRYGSWSNFLKAAGLKTWKHGPVISNEELIEGVQAMAAELGRIPTNKEFKQKHTAVSRYGSWNEFLCQAGLKPKRSETTLSNEKLISLIQELAAKLGHVPSAEEFLHTKGATYRFGGWIKFLQEAGFDLSKFDRRLSNQELIELVQLKAAELGRSPIVREFQYGQMAASRYGTWGKFMESAGLKSFKARLSYSELIELLLERTAELGRVPKKEEFEFSKRAINKFGSWNTFLVDAGLEGEQTKPTSNNNPLDLWFL</sequence>
<reference evidence="1 2" key="1">
    <citation type="submission" date="2021-03" db="EMBL/GenBank/DDBJ databases">
        <title>Enterococcal diversity collection.</title>
        <authorList>
            <person name="Gilmore M.S."/>
            <person name="Schwartzman J."/>
            <person name="Van Tyne D."/>
            <person name="Martin M."/>
            <person name="Earl A.M."/>
            <person name="Manson A.L."/>
            <person name="Straub T."/>
            <person name="Salamzade R."/>
            <person name="Saavedra J."/>
            <person name="Lebreton F."/>
            <person name="Prichula J."/>
            <person name="Schaufler K."/>
            <person name="Gaca A."/>
            <person name="Sgardioli B."/>
            <person name="Wagenaar J."/>
            <person name="Strong T."/>
        </authorList>
    </citation>
    <scope>NUCLEOTIDE SEQUENCE [LARGE SCALE GENOMIC DNA]</scope>
    <source>
        <strain evidence="1 2">669A</strain>
    </source>
</reference>
<keyword evidence="2" id="KW-1185">Reference proteome</keyword>